<feature type="transmembrane region" description="Helical" evidence="10">
    <location>
        <begin position="102"/>
        <end position="126"/>
    </location>
</feature>
<evidence type="ECO:0000313" key="14">
    <source>
        <dbReference type="Proteomes" id="UP000703720"/>
    </source>
</evidence>
<name>A0ABS4WL23_9MICO</name>
<gene>
    <name evidence="13" type="ORF">JOF42_000395</name>
</gene>
<feature type="domain" description="Histidine kinase" evidence="11">
    <location>
        <begin position="188"/>
        <end position="402"/>
    </location>
</feature>
<evidence type="ECO:0000256" key="7">
    <source>
        <dbReference type="ARBA" id="ARBA00022777"/>
    </source>
</evidence>
<evidence type="ECO:0000256" key="3">
    <source>
        <dbReference type="ARBA" id="ARBA00012438"/>
    </source>
</evidence>
<evidence type="ECO:0000256" key="9">
    <source>
        <dbReference type="ARBA" id="ARBA00023012"/>
    </source>
</evidence>
<evidence type="ECO:0000259" key="11">
    <source>
        <dbReference type="PROSITE" id="PS50109"/>
    </source>
</evidence>
<evidence type="ECO:0000313" key="13">
    <source>
        <dbReference type="EMBL" id="MBP2376900.1"/>
    </source>
</evidence>
<dbReference type="InterPro" id="IPR003660">
    <property type="entry name" value="HAMP_dom"/>
</dbReference>
<evidence type="ECO:0000256" key="8">
    <source>
        <dbReference type="ARBA" id="ARBA00022989"/>
    </source>
</evidence>
<dbReference type="Pfam" id="PF00512">
    <property type="entry name" value="HisKA"/>
    <property type="match status" value="1"/>
</dbReference>
<feature type="domain" description="HAMP" evidence="12">
    <location>
        <begin position="127"/>
        <end position="180"/>
    </location>
</feature>
<dbReference type="SMART" id="SM00388">
    <property type="entry name" value="HisKA"/>
    <property type="match status" value="1"/>
</dbReference>
<dbReference type="Gene3D" id="1.10.287.130">
    <property type="match status" value="1"/>
</dbReference>
<evidence type="ECO:0000259" key="12">
    <source>
        <dbReference type="PROSITE" id="PS50885"/>
    </source>
</evidence>
<dbReference type="Pfam" id="PF02518">
    <property type="entry name" value="HATPase_c"/>
    <property type="match status" value="1"/>
</dbReference>
<keyword evidence="10" id="KW-0472">Membrane</keyword>
<dbReference type="InterPro" id="IPR036890">
    <property type="entry name" value="HATPase_C_sf"/>
</dbReference>
<keyword evidence="4" id="KW-0597">Phosphoprotein</keyword>
<dbReference type="InterPro" id="IPR003594">
    <property type="entry name" value="HATPase_dom"/>
</dbReference>
<evidence type="ECO:0000256" key="10">
    <source>
        <dbReference type="SAM" id="Phobius"/>
    </source>
</evidence>
<dbReference type="PROSITE" id="PS50109">
    <property type="entry name" value="HIS_KIN"/>
    <property type="match status" value="1"/>
</dbReference>
<reference evidence="13 14" key="1">
    <citation type="submission" date="2021-03" db="EMBL/GenBank/DDBJ databases">
        <title>Sequencing the genomes of 1000 actinobacteria strains.</title>
        <authorList>
            <person name="Klenk H.-P."/>
        </authorList>
    </citation>
    <scope>NUCLEOTIDE SEQUENCE [LARGE SCALE GENOMIC DNA]</scope>
    <source>
        <strain evidence="13 14">DSM 13468</strain>
    </source>
</reference>
<dbReference type="PANTHER" id="PTHR45436">
    <property type="entry name" value="SENSOR HISTIDINE KINASE YKOH"/>
    <property type="match status" value="1"/>
</dbReference>
<dbReference type="InterPro" id="IPR036097">
    <property type="entry name" value="HisK_dim/P_sf"/>
</dbReference>
<comment type="catalytic activity">
    <reaction evidence="1">
        <text>ATP + protein L-histidine = ADP + protein N-phospho-L-histidine.</text>
        <dbReference type="EC" id="2.7.13.3"/>
    </reaction>
</comment>
<dbReference type="SMART" id="SM00304">
    <property type="entry name" value="HAMP"/>
    <property type="match status" value="1"/>
</dbReference>
<feature type="transmembrane region" description="Helical" evidence="10">
    <location>
        <begin position="25"/>
        <end position="48"/>
    </location>
</feature>
<proteinExistence type="predicted"/>
<protein>
    <recommendedName>
        <fullName evidence="3">histidine kinase</fullName>
        <ecNumber evidence="3">2.7.13.3</ecNumber>
    </recommendedName>
</protein>
<dbReference type="CDD" id="cd06225">
    <property type="entry name" value="HAMP"/>
    <property type="match status" value="1"/>
</dbReference>
<evidence type="ECO:0000256" key="4">
    <source>
        <dbReference type="ARBA" id="ARBA00022553"/>
    </source>
</evidence>
<dbReference type="SMART" id="SM00387">
    <property type="entry name" value="HATPase_c"/>
    <property type="match status" value="1"/>
</dbReference>
<evidence type="ECO:0000256" key="6">
    <source>
        <dbReference type="ARBA" id="ARBA00022692"/>
    </source>
</evidence>
<evidence type="ECO:0000256" key="5">
    <source>
        <dbReference type="ARBA" id="ARBA00022679"/>
    </source>
</evidence>
<dbReference type="GO" id="GO:0004673">
    <property type="term" value="F:protein histidine kinase activity"/>
    <property type="evidence" value="ECO:0007669"/>
    <property type="project" value="UniProtKB-EC"/>
</dbReference>
<comment type="caution">
    <text evidence="13">The sequence shown here is derived from an EMBL/GenBank/DDBJ whole genome shotgun (WGS) entry which is preliminary data.</text>
</comment>
<keyword evidence="8 10" id="KW-1133">Transmembrane helix</keyword>
<accession>A0ABS4WL23</accession>
<dbReference type="EMBL" id="JAGIOA010000001">
    <property type="protein sequence ID" value="MBP2376900.1"/>
    <property type="molecule type" value="Genomic_DNA"/>
</dbReference>
<dbReference type="CDD" id="cd00082">
    <property type="entry name" value="HisKA"/>
    <property type="match status" value="1"/>
</dbReference>
<keyword evidence="14" id="KW-1185">Reference proteome</keyword>
<dbReference type="InterPro" id="IPR050428">
    <property type="entry name" value="TCS_sensor_his_kinase"/>
</dbReference>
<dbReference type="Gene3D" id="6.10.340.10">
    <property type="match status" value="1"/>
</dbReference>
<dbReference type="SUPFAM" id="SSF47384">
    <property type="entry name" value="Homodimeric domain of signal transducing histidine kinase"/>
    <property type="match status" value="1"/>
</dbReference>
<keyword evidence="9" id="KW-0902">Two-component regulatory system</keyword>
<dbReference type="Gene3D" id="3.30.565.10">
    <property type="entry name" value="Histidine kinase-like ATPase, C-terminal domain"/>
    <property type="match status" value="1"/>
</dbReference>
<sequence length="420" mass="44544">MSDDDRISTSIVRAWRRRFTFRARLTVAFTTLFGIAGITIVLVVTVFMRTIPVYTPAVATRGEVTEAVPLSEVEESLPAGAGSVAVSADGIVLRDPAGILNVSFIVSLVVLTILIAAGAVAAWFIAGRMLRPLQAINHAAQLASTGTLSHRVGLQGPNDELRDLSDTFDMMLGRLDDAFQSHQRFAANASHELRTPLATTQTLLEVALADPEASAAELREVAARVLATNKSNTEIIEALLSLADIGTRSVGEDPVDLGALMNEVVATARDEADAACIEVRVVTRRTVTVGDTALLRQAFMNLVLNAIRHNLPGGYVEVLVTPTASGPTIRVENTGPALASARLDALREPFARGSGRVETERRGHGLGLAIAATAIEHQQGTLTLTPRTAGGVIAFVALPALSRRDSEPDTSTNYTSNMSV</sequence>
<dbReference type="PANTHER" id="PTHR45436:SF5">
    <property type="entry name" value="SENSOR HISTIDINE KINASE TRCS"/>
    <property type="match status" value="1"/>
</dbReference>
<dbReference type="PROSITE" id="PS50885">
    <property type="entry name" value="HAMP"/>
    <property type="match status" value="1"/>
</dbReference>
<organism evidence="13 14">
    <name type="scientific">Microbacterium phyllosphaerae</name>
    <dbReference type="NCBI Taxonomy" id="124798"/>
    <lineage>
        <taxon>Bacteria</taxon>
        <taxon>Bacillati</taxon>
        <taxon>Actinomycetota</taxon>
        <taxon>Actinomycetes</taxon>
        <taxon>Micrococcales</taxon>
        <taxon>Microbacteriaceae</taxon>
        <taxon>Microbacterium</taxon>
    </lineage>
</organism>
<keyword evidence="5 13" id="KW-0808">Transferase</keyword>
<keyword evidence="6 10" id="KW-0812">Transmembrane</keyword>
<dbReference type="SUPFAM" id="SSF55874">
    <property type="entry name" value="ATPase domain of HSP90 chaperone/DNA topoisomerase II/histidine kinase"/>
    <property type="match status" value="1"/>
</dbReference>
<dbReference type="Proteomes" id="UP000703720">
    <property type="component" value="Unassembled WGS sequence"/>
</dbReference>
<keyword evidence="7 13" id="KW-0418">Kinase</keyword>
<dbReference type="InterPro" id="IPR003661">
    <property type="entry name" value="HisK_dim/P_dom"/>
</dbReference>
<dbReference type="EC" id="2.7.13.3" evidence="3"/>
<evidence type="ECO:0000256" key="1">
    <source>
        <dbReference type="ARBA" id="ARBA00000085"/>
    </source>
</evidence>
<comment type="subcellular location">
    <subcellularLocation>
        <location evidence="2">Cell membrane</location>
    </subcellularLocation>
</comment>
<dbReference type="SUPFAM" id="SSF158472">
    <property type="entry name" value="HAMP domain-like"/>
    <property type="match status" value="1"/>
</dbReference>
<evidence type="ECO:0000256" key="2">
    <source>
        <dbReference type="ARBA" id="ARBA00004236"/>
    </source>
</evidence>
<dbReference type="InterPro" id="IPR005467">
    <property type="entry name" value="His_kinase_dom"/>
</dbReference>
<dbReference type="RefSeq" id="WP_210096317.1">
    <property type="nucleotide sequence ID" value="NZ_BAAAIO010000001.1"/>
</dbReference>
<dbReference type="Pfam" id="PF00672">
    <property type="entry name" value="HAMP"/>
    <property type="match status" value="1"/>
</dbReference>